<feature type="compositionally biased region" description="Basic and acidic residues" evidence="1">
    <location>
        <begin position="1"/>
        <end position="17"/>
    </location>
</feature>
<feature type="region of interest" description="Disordered" evidence="1">
    <location>
        <begin position="1"/>
        <end position="56"/>
    </location>
</feature>
<protein>
    <submittedName>
        <fullName evidence="2">Uncharacterized protein</fullName>
    </submittedName>
</protein>
<organism evidence="2 3">
    <name type="scientific">Protopolystoma xenopodis</name>
    <dbReference type="NCBI Taxonomy" id="117903"/>
    <lineage>
        <taxon>Eukaryota</taxon>
        <taxon>Metazoa</taxon>
        <taxon>Spiralia</taxon>
        <taxon>Lophotrochozoa</taxon>
        <taxon>Platyhelminthes</taxon>
        <taxon>Monogenea</taxon>
        <taxon>Polyopisthocotylea</taxon>
        <taxon>Polystomatidea</taxon>
        <taxon>Polystomatidae</taxon>
        <taxon>Protopolystoma</taxon>
    </lineage>
</organism>
<evidence type="ECO:0000256" key="1">
    <source>
        <dbReference type="SAM" id="MobiDB-lite"/>
    </source>
</evidence>
<accession>A0A3S5C5M9</accession>
<gene>
    <name evidence="2" type="ORF">PXEA_LOCUS30437</name>
</gene>
<comment type="caution">
    <text evidence="2">The sequence shown here is derived from an EMBL/GenBank/DDBJ whole genome shotgun (WGS) entry which is preliminary data.</text>
</comment>
<proteinExistence type="predicted"/>
<feature type="compositionally biased region" description="Polar residues" evidence="1">
    <location>
        <begin position="34"/>
        <end position="54"/>
    </location>
</feature>
<dbReference type="Proteomes" id="UP000784294">
    <property type="component" value="Unassembled WGS sequence"/>
</dbReference>
<reference evidence="2" key="1">
    <citation type="submission" date="2018-11" db="EMBL/GenBank/DDBJ databases">
        <authorList>
            <consortium name="Pathogen Informatics"/>
        </authorList>
    </citation>
    <scope>NUCLEOTIDE SEQUENCE</scope>
</reference>
<evidence type="ECO:0000313" key="2">
    <source>
        <dbReference type="EMBL" id="VEL36997.1"/>
    </source>
</evidence>
<dbReference type="EMBL" id="CAAALY010253722">
    <property type="protein sequence ID" value="VEL36997.1"/>
    <property type="molecule type" value="Genomic_DNA"/>
</dbReference>
<name>A0A3S5C5M9_9PLAT</name>
<feature type="compositionally biased region" description="Basic residues" evidence="1">
    <location>
        <begin position="18"/>
        <end position="30"/>
    </location>
</feature>
<dbReference type="AlphaFoldDB" id="A0A3S5C5M9"/>
<sequence length="195" mass="21912">MVPCSDDFHHRTDESSTRIHRGRKTARRGPIRINQHSQLQDNPSTAPGSGSQTFPMMLSRGQACHQSPRLETDTKNTHKHICAHTGGHFECYNLQDIYFSILIGLSRLRDLVLSQEAQLAEAVRSAAARVPRETAHDLLLATQTAELQIGEMTRRLAANEAAGKTSTERWKQALLRQFEVNLDMPSHRLIFAYSA</sequence>
<keyword evidence="3" id="KW-1185">Reference proteome</keyword>
<evidence type="ECO:0000313" key="3">
    <source>
        <dbReference type="Proteomes" id="UP000784294"/>
    </source>
</evidence>